<dbReference type="SUPFAM" id="SSF50182">
    <property type="entry name" value="Sm-like ribonucleoproteins"/>
    <property type="match status" value="1"/>
</dbReference>
<dbReference type="InterPro" id="IPR011066">
    <property type="entry name" value="MscS_channel_C_sf"/>
</dbReference>
<evidence type="ECO:0000256" key="5">
    <source>
        <dbReference type="ARBA" id="ARBA00022989"/>
    </source>
</evidence>
<proteinExistence type="inferred from homology"/>
<dbReference type="InterPro" id="IPR010920">
    <property type="entry name" value="LSM_dom_sf"/>
</dbReference>
<evidence type="ECO:0000256" key="8">
    <source>
        <dbReference type="SAM" id="Phobius"/>
    </source>
</evidence>
<feature type="region of interest" description="Disordered" evidence="7">
    <location>
        <begin position="290"/>
        <end position="325"/>
    </location>
</feature>
<dbReference type="AlphaFoldDB" id="A0A2A9HHT1"/>
<evidence type="ECO:0000259" key="9">
    <source>
        <dbReference type="Pfam" id="PF00924"/>
    </source>
</evidence>
<dbReference type="PANTHER" id="PTHR30460:SF0">
    <property type="entry name" value="MODERATE CONDUCTANCE MECHANOSENSITIVE CHANNEL YBIO"/>
    <property type="match status" value="1"/>
</dbReference>
<dbReference type="EMBL" id="PDJQ01000001">
    <property type="protein sequence ID" value="PFG74359.1"/>
    <property type="molecule type" value="Genomic_DNA"/>
</dbReference>
<evidence type="ECO:0000256" key="2">
    <source>
        <dbReference type="ARBA" id="ARBA00008017"/>
    </source>
</evidence>
<feature type="transmembrane region" description="Helical" evidence="8">
    <location>
        <begin position="101"/>
        <end position="124"/>
    </location>
</feature>
<reference evidence="12 13" key="1">
    <citation type="submission" date="2017-09" db="EMBL/GenBank/DDBJ databases">
        <title>Sequencing the genomes of two abundant thermophiles in Great Basin hot springs: Thermocrinis jamiesonii and novel Chloroflexi Thermoflexus hugenholtzii.</title>
        <authorList>
            <person name="Hedlund B."/>
        </authorList>
    </citation>
    <scope>NUCLEOTIDE SEQUENCE [LARGE SCALE GENOMIC DNA]</scope>
    <source>
        <strain evidence="12 13">G233</strain>
    </source>
</reference>
<evidence type="ECO:0000256" key="6">
    <source>
        <dbReference type="ARBA" id="ARBA00023136"/>
    </source>
</evidence>
<dbReference type="Pfam" id="PF21088">
    <property type="entry name" value="MS_channel_1st"/>
    <property type="match status" value="1"/>
</dbReference>
<feature type="domain" description="Mechanosensitive ion channel transmembrane helices 2/3" evidence="11">
    <location>
        <begin position="80"/>
        <end position="121"/>
    </location>
</feature>
<evidence type="ECO:0000256" key="3">
    <source>
        <dbReference type="ARBA" id="ARBA00022475"/>
    </source>
</evidence>
<dbReference type="InterPro" id="IPR049278">
    <property type="entry name" value="MS_channel_C"/>
</dbReference>
<evidence type="ECO:0000313" key="13">
    <source>
        <dbReference type="Proteomes" id="UP000223071"/>
    </source>
</evidence>
<evidence type="ECO:0000256" key="4">
    <source>
        <dbReference type="ARBA" id="ARBA00022692"/>
    </source>
</evidence>
<dbReference type="PANTHER" id="PTHR30460">
    <property type="entry name" value="MODERATE CONDUCTANCE MECHANOSENSITIVE CHANNEL YBIO"/>
    <property type="match status" value="1"/>
</dbReference>
<dbReference type="InterPro" id="IPR045276">
    <property type="entry name" value="YbiO_bact"/>
</dbReference>
<dbReference type="SUPFAM" id="SSF82689">
    <property type="entry name" value="Mechanosensitive channel protein MscS (YggB), C-terminal domain"/>
    <property type="match status" value="1"/>
</dbReference>
<feature type="domain" description="Mechanosensitive ion channel MscS C-terminal" evidence="10">
    <location>
        <begin position="192"/>
        <end position="278"/>
    </location>
</feature>
<dbReference type="InterPro" id="IPR006685">
    <property type="entry name" value="MscS_channel_2nd"/>
</dbReference>
<keyword evidence="13" id="KW-1185">Reference proteome</keyword>
<dbReference type="Pfam" id="PF00924">
    <property type="entry name" value="MS_channel_2nd"/>
    <property type="match status" value="1"/>
</dbReference>
<gene>
    <name evidence="12" type="ORF">A9A59_1578</name>
</gene>
<name>A0A2A9HHT1_TEPT2</name>
<dbReference type="Pfam" id="PF21082">
    <property type="entry name" value="MS_channel_3rd"/>
    <property type="match status" value="1"/>
</dbReference>
<organism evidence="12 13">
    <name type="scientific">Tepidiforma thermophila (strain KCTC 52669 / CGMCC 1.13589 / G233)</name>
    <dbReference type="NCBI Taxonomy" id="2761530"/>
    <lineage>
        <taxon>Bacteria</taxon>
        <taxon>Bacillati</taxon>
        <taxon>Chloroflexota</taxon>
        <taxon>Tepidiformia</taxon>
        <taxon>Tepidiformales</taxon>
        <taxon>Tepidiformaceae</taxon>
        <taxon>Tepidiforma</taxon>
    </lineage>
</organism>
<evidence type="ECO:0000256" key="1">
    <source>
        <dbReference type="ARBA" id="ARBA00004651"/>
    </source>
</evidence>
<evidence type="ECO:0000259" key="10">
    <source>
        <dbReference type="Pfam" id="PF21082"/>
    </source>
</evidence>
<evidence type="ECO:0000313" key="12">
    <source>
        <dbReference type="EMBL" id="PFG74359.1"/>
    </source>
</evidence>
<keyword evidence="5 8" id="KW-1133">Transmembrane helix</keyword>
<dbReference type="InterPro" id="IPR023408">
    <property type="entry name" value="MscS_beta-dom_sf"/>
</dbReference>
<dbReference type="InterPro" id="IPR049142">
    <property type="entry name" value="MS_channel_1st"/>
</dbReference>
<dbReference type="SUPFAM" id="SSF82861">
    <property type="entry name" value="Mechanosensitive channel protein MscS (YggB), transmembrane region"/>
    <property type="match status" value="1"/>
</dbReference>
<dbReference type="GO" id="GO:0005886">
    <property type="term" value="C:plasma membrane"/>
    <property type="evidence" value="ECO:0007669"/>
    <property type="project" value="UniProtKB-SubCell"/>
</dbReference>
<feature type="region of interest" description="Disordered" evidence="7">
    <location>
        <begin position="450"/>
        <end position="505"/>
    </location>
</feature>
<dbReference type="InterPro" id="IPR011014">
    <property type="entry name" value="MscS_channel_TM-2"/>
</dbReference>
<dbReference type="Gene3D" id="2.30.30.60">
    <property type="match status" value="1"/>
</dbReference>
<feature type="compositionally biased region" description="Low complexity" evidence="7">
    <location>
        <begin position="458"/>
        <end position="467"/>
    </location>
</feature>
<dbReference type="GO" id="GO:0008381">
    <property type="term" value="F:mechanosensitive monoatomic ion channel activity"/>
    <property type="evidence" value="ECO:0007669"/>
    <property type="project" value="InterPro"/>
</dbReference>
<dbReference type="Gene3D" id="1.10.287.1260">
    <property type="match status" value="1"/>
</dbReference>
<keyword evidence="6 8" id="KW-0472">Membrane</keyword>
<accession>A0A2A9HHT1</accession>
<keyword evidence="4 8" id="KW-0812">Transmembrane</keyword>
<dbReference type="Proteomes" id="UP000223071">
    <property type="component" value="Unassembled WGS sequence"/>
</dbReference>
<feature type="transmembrane region" description="Helical" evidence="8">
    <location>
        <begin position="74"/>
        <end position="95"/>
    </location>
</feature>
<feature type="domain" description="Mechanosensitive ion channel MscS" evidence="9">
    <location>
        <begin position="122"/>
        <end position="185"/>
    </location>
</feature>
<evidence type="ECO:0000259" key="11">
    <source>
        <dbReference type="Pfam" id="PF21088"/>
    </source>
</evidence>
<keyword evidence="3" id="KW-1003">Cell membrane</keyword>
<evidence type="ECO:0000256" key="7">
    <source>
        <dbReference type="SAM" id="MobiDB-lite"/>
    </source>
</evidence>
<protein>
    <submittedName>
        <fullName evidence="12">Small-conductance mechanosensitive channel</fullName>
    </submittedName>
</protein>
<comment type="similarity">
    <text evidence="2">Belongs to the MscS (TC 1.A.23) family.</text>
</comment>
<comment type="caution">
    <text evidence="12">The sequence shown here is derived from an EMBL/GenBank/DDBJ whole genome shotgun (WGS) entry which is preliminary data.</text>
</comment>
<comment type="subcellular location">
    <subcellularLocation>
        <location evidence="1">Cell membrane</location>
        <topology evidence="1">Multi-pass membrane protein</topology>
    </subcellularLocation>
</comment>
<dbReference type="Gene3D" id="3.30.70.100">
    <property type="match status" value="1"/>
</dbReference>
<sequence>MSNGLLFLVPTTADEWGDWFRENGLTIAAVIGGLLVIRLVVQRVVSRVIRSASLRAAKARAEDPEVVERRVDTLLSTLGWLFNIFLAFLGAAIVLDQLGVQVSALIAGVGVAGIAIGLGAQTLIKDVINGLFILVEGQYAVGDVVRVAGVSGQVVEITPRRTVLRDLDGNVHIIPNSAITVATNMTSGFSRINLNILVAYEEDLSRVVPVINEECERLVADRPDDFLSTPAVVRVDRLAEDGVELKVVGDVKPFKQWELMGELRRRVKDRFDREGIEIPYRHEVQVPPAPGRARVRQRGKQTEQTRALGSSLLGRGSPAVGPLGPDVARVERLPAAATDEPGSEDMAALVGEGQRRPFRPGHPAVAPREHGDEHGVEVAPLFSQAVLATGRPVLVLAALEDAMFDEALEAGRQDVARNTKPLLEVVEAADAVEGLADDEHGPPFADHLKGASDRAGHLGEAGAAHGGSIPHRHGKVAASNRPCDSSGRRARSKLCATQPHIRSRA</sequence>